<evidence type="ECO:0000313" key="3">
    <source>
        <dbReference type="Proteomes" id="UP000503447"/>
    </source>
</evidence>
<dbReference type="EMBL" id="CP053452">
    <property type="protein sequence ID" value="QJW92506.1"/>
    <property type="molecule type" value="Genomic_DNA"/>
</dbReference>
<dbReference type="KEGG" id="ftj:FTUN_0002"/>
<dbReference type="Proteomes" id="UP000503447">
    <property type="component" value="Chromosome"/>
</dbReference>
<gene>
    <name evidence="2" type="ORF">FTUN_0002</name>
</gene>
<organism evidence="2 3">
    <name type="scientific">Frigoriglobus tundricola</name>
    <dbReference type="NCBI Taxonomy" id="2774151"/>
    <lineage>
        <taxon>Bacteria</taxon>
        <taxon>Pseudomonadati</taxon>
        <taxon>Planctomycetota</taxon>
        <taxon>Planctomycetia</taxon>
        <taxon>Gemmatales</taxon>
        <taxon>Gemmataceae</taxon>
        <taxon>Frigoriglobus</taxon>
    </lineage>
</organism>
<dbReference type="AlphaFoldDB" id="A0A6M5YGU5"/>
<keyword evidence="3" id="KW-1185">Reference proteome</keyword>
<evidence type="ECO:0000313" key="2">
    <source>
        <dbReference type="EMBL" id="QJW92506.1"/>
    </source>
</evidence>
<evidence type="ECO:0000256" key="1">
    <source>
        <dbReference type="SAM" id="MobiDB-lite"/>
    </source>
</evidence>
<sequence length="212" mass="23486">MVHAGYCGYWWELYRTVTEVAPTKTLLMDDDLGDLIRVSEQIAGTAEVIGIDSTPMVQFLIQAQDCYYGTGSALPVANPVLDLLLTRVRLALTERERTNSSPSLASEAELPELTAPYDPSPAPPKPFEFADITKPPFINGKQKPFLTQAEHNILTALAKAGPRGLTKDELDKQSGHTESRKYLRKLAKDPDWASVILFPEQKGRGGYRLRIS</sequence>
<accession>A0A6M5YGU5</accession>
<reference evidence="3" key="1">
    <citation type="submission" date="2020-05" db="EMBL/GenBank/DDBJ databases">
        <title>Frigoriglobus tundricola gen. nov., sp. nov., a psychrotolerant cellulolytic planctomycete of the family Gemmataceae with two divergent copies of 16S rRNA gene.</title>
        <authorList>
            <person name="Kulichevskaya I.S."/>
            <person name="Ivanova A.A."/>
            <person name="Naumoff D.G."/>
            <person name="Beletsky A.V."/>
            <person name="Rijpstra W.I.C."/>
            <person name="Sinninghe Damste J.S."/>
            <person name="Mardanov A.V."/>
            <person name="Ravin N.V."/>
            <person name="Dedysh S.N."/>
        </authorList>
    </citation>
    <scope>NUCLEOTIDE SEQUENCE [LARGE SCALE GENOMIC DNA]</scope>
    <source>
        <strain evidence="3">PL17</strain>
    </source>
</reference>
<name>A0A6M5YGU5_9BACT</name>
<feature type="region of interest" description="Disordered" evidence="1">
    <location>
        <begin position="96"/>
        <end position="125"/>
    </location>
</feature>
<dbReference type="RefSeq" id="WP_171468896.1">
    <property type="nucleotide sequence ID" value="NZ_CP053452.2"/>
</dbReference>
<protein>
    <submittedName>
        <fullName evidence="2">Uncharacterized protein</fullName>
    </submittedName>
</protein>
<proteinExistence type="predicted"/>